<organism evidence="8 9">
    <name type="scientific">Alkalibacterium putridalgicola</name>
    <dbReference type="NCBI Taxonomy" id="426703"/>
    <lineage>
        <taxon>Bacteria</taxon>
        <taxon>Bacillati</taxon>
        <taxon>Bacillota</taxon>
        <taxon>Bacilli</taxon>
        <taxon>Lactobacillales</taxon>
        <taxon>Carnobacteriaceae</taxon>
        <taxon>Alkalibacterium</taxon>
    </lineage>
</organism>
<evidence type="ECO:0000313" key="10">
    <source>
        <dbReference type="Proteomes" id="UP000321425"/>
    </source>
</evidence>
<dbReference type="STRING" id="426703.SAMN04488100_12238"/>
<dbReference type="EMBL" id="BJUX01000022">
    <property type="protein sequence ID" value="GEK89743.1"/>
    <property type="molecule type" value="Genomic_DNA"/>
</dbReference>
<dbReference type="PANTHER" id="PTHR30204">
    <property type="entry name" value="REDOX-CYCLING DRUG-SENSING TRANSCRIPTIONAL ACTIVATOR SOXR"/>
    <property type="match status" value="1"/>
</dbReference>
<dbReference type="EMBL" id="FOBL01000022">
    <property type="protein sequence ID" value="SEM05174.1"/>
    <property type="molecule type" value="Genomic_DNA"/>
</dbReference>
<evidence type="ECO:0000256" key="4">
    <source>
        <dbReference type="ARBA" id="ARBA00023163"/>
    </source>
</evidence>
<keyword evidence="2 8" id="KW-0238">DNA-binding</keyword>
<dbReference type="Gene3D" id="1.10.490.50">
    <property type="entry name" value="Antibiotic binding domain of TipA-like multidrug resistance regulators"/>
    <property type="match status" value="1"/>
</dbReference>
<dbReference type="InterPro" id="IPR047057">
    <property type="entry name" value="MerR_fam"/>
</dbReference>
<sequence>MYTVKELGDLTGLSSRTLRYYDSINLLSPAELSESGYRLYDKRSVDRLQQILFYRERGLPLKEIKRILDDPSFDEIKALQKHRRQLIEEQKKLSQLISTLEKTLIEKKGTITMSDKEKFEGFKKVMVDENSRIYGEEVEAAYGSEKLNKANKQILKMSEKDFDKWKILEKYIISTLKNLLERDVISDEEKSTLGGMHREWLSFTWDTYSTAMHEGLVEMYLADDRFKAYYDDRAGNGAAEVLVNAVKVYTKELHENQPK</sequence>
<keyword evidence="3" id="KW-0010">Activator</keyword>
<dbReference type="RefSeq" id="WP_091488779.1">
    <property type="nucleotide sequence ID" value="NZ_BJUX01000022.1"/>
</dbReference>
<dbReference type="Pfam" id="PF13411">
    <property type="entry name" value="MerR_1"/>
    <property type="match status" value="1"/>
</dbReference>
<keyword evidence="1" id="KW-0805">Transcription regulation</keyword>
<dbReference type="SUPFAM" id="SSF89082">
    <property type="entry name" value="Antibiotic binding domain of TipA-like multidrug resistance regulators"/>
    <property type="match status" value="1"/>
</dbReference>
<dbReference type="GO" id="GO:0003700">
    <property type="term" value="F:DNA-binding transcription factor activity"/>
    <property type="evidence" value="ECO:0007669"/>
    <property type="project" value="InterPro"/>
</dbReference>
<feature type="coiled-coil region" evidence="5">
    <location>
        <begin position="76"/>
        <end position="103"/>
    </location>
</feature>
<dbReference type="GO" id="GO:0003677">
    <property type="term" value="F:DNA binding"/>
    <property type="evidence" value="ECO:0007669"/>
    <property type="project" value="UniProtKB-KW"/>
</dbReference>
<evidence type="ECO:0000259" key="6">
    <source>
        <dbReference type="PROSITE" id="PS50937"/>
    </source>
</evidence>
<dbReference type="AlphaFoldDB" id="A0A1H7V836"/>
<evidence type="ECO:0000313" key="8">
    <source>
        <dbReference type="EMBL" id="SEM05174.1"/>
    </source>
</evidence>
<feature type="domain" description="HTH merR-type" evidence="6">
    <location>
        <begin position="1"/>
        <end position="70"/>
    </location>
</feature>
<dbReference type="Gene3D" id="1.10.1660.10">
    <property type="match status" value="1"/>
</dbReference>
<dbReference type="PROSITE" id="PS50937">
    <property type="entry name" value="HTH_MERR_2"/>
    <property type="match status" value="1"/>
</dbReference>
<keyword evidence="4" id="KW-0804">Transcription</keyword>
<dbReference type="CDD" id="cd01106">
    <property type="entry name" value="HTH_TipAL-Mta"/>
    <property type="match status" value="1"/>
</dbReference>
<dbReference type="SMART" id="SM00422">
    <property type="entry name" value="HTH_MERR"/>
    <property type="match status" value="1"/>
</dbReference>
<dbReference type="Pfam" id="PF07739">
    <property type="entry name" value="TipAS"/>
    <property type="match status" value="1"/>
</dbReference>
<dbReference type="Proteomes" id="UP000198548">
    <property type="component" value="Unassembled WGS sequence"/>
</dbReference>
<dbReference type="Proteomes" id="UP000321425">
    <property type="component" value="Unassembled WGS sequence"/>
</dbReference>
<evidence type="ECO:0000256" key="5">
    <source>
        <dbReference type="SAM" id="Coils"/>
    </source>
</evidence>
<dbReference type="InterPro" id="IPR036244">
    <property type="entry name" value="TipA-like_antibiotic-bd"/>
</dbReference>
<dbReference type="PANTHER" id="PTHR30204:SF90">
    <property type="entry name" value="HTH-TYPE TRANSCRIPTIONAL ACTIVATOR MTA"/>
    <property type="match status" value="1"/>
</dbReference>
<keyword evidence="10" id="KW-1185">Reference proteome</keyword>
<reference evidence="8 9" key="1">
    <citation type="submission" date="2016-10" db="EMBL/GenBank/DDBJ databases">
        <authorList>
            <person name="de Groot N.N."/>
        </authorList>
    </citation>
    <scope>NUCLEOTIDE SEQUENCE [LARGE SCALE GENOMIC DNA]</scope>
    <source>
        <strain evidence="8 9">DSM 19182</strain>
    </source>
</reference>
<proteinExistence type="predicted"/>
<gene>
    <name evidence="7" type="ORF">APU01nite_17820</name>
    <name evidence="8" type="ORF">SAMN04488100_12238</name>
</gene>
<name>A0A1H7V836_9LACT</name>
<accession>A0A1H7V836</accession>
<dbReference type="InterPro" id="IPR000551">
    <property type="entry name" value="MerR-type_HTH_dom"/>
</dbReference>
<dbReference type="InterPro" id="IPR012925">
    <property type="entry name" value="TipAS_dom"/>
</dbReference>
<evidence type="ECO:0000256" key="3">
    <source>
        <dbReference type="ARBA" id="ARBA00023159"/>
    </source>
</evidence>
<keyword evidence="5" id="KW-0175">Coiled coil</keyword>
<reference evidence="7 10" key="2">
    <citation type="submission" date="2019-07" db="EMBL/GenBank/DDBJ databases">
        <title>Whole genome shotgun sequence of Alkalibacterium putridalgicola NBRC 103243.</title>
        <authorList>
            <person name="Hosoyama A."/>
            <person name="Uohara A."/>
            <person name="Ohji S."/>
            <person name="Ichikawa N."/>
        </authorList>
    </citation>
    <scope>NUCLEOTIDE SEQUENCE [LARGE SCALE GENOMIC DNA]</scope>
    <source>
        <strain evidence="7 10">NBRC 103243</strain>
    </source>
</reference>
<dbReference type="OrthoDB" id="9814833at2"/>
<evidence type="ECO:0000256" key="1">
    <source>
        <dbReference type="ARBA" id="ARBA00023015"/>
    </source>
</evidence>
<evidence type="ECO:0000313" key="7">
    <source>
        <dbReference type="EMBL" id="GEK89743.1"/>
    </source>
</evidence>
<dbReference type="SUPFAM" id="SSF46955">
    <property type="entry name" value="Putative DNA-binding domain"/>
    <property type="match status" value="1"/>
</dbReference>
<evidence type="ECO:0000256" key="2">
    <source>
        <dbReference type="ARBA" id="ARBA00023125"/>
    </source>
</evidence>
<dbReference type="InterPro" id="IPR009061">
    <property type="entry name" value="DNA-bd_dom_put_sf"/>
</dbReference>
<protein>
    <submittedName>
        <fullName evidence="8">DNA-binding transcriptional regulator, MerR family</fullName>
    </submittedName>
    <submittedName>
        <fullName evidence="7">MerR family transcriptional regulator</fullName>
    </submittedName>
</protein>
<evidence type="ECO:0000313" key="9">
    <source>
        <dbReference type="Proteomes" id="UP000198548"/>
    </source>
</evidence>